<comment type="subunit">
    <text evidence="2 8">Homodimer.</text>
</comment>
<dbReference type="PATRIC" id="fig|449.7.peg.654"/>
<dbReference type="HOGENOM" id="CLU_025810_3_0_6"/>
<comment type="cofactor">
    <cofactor evidence="8">
        <name>Zn(2+)</name>
        <dbReference type="ChEBI" id="CHEBI:29105"/>
    </cofactor>
    <text evidence="8">Binds 1 zinc ion per subunit.</text>
</comment>
<dbReference type="InterPro" id="IPR002125">
    <property type="entry name" value="CMP_dCMP_dom"/>
</dbReference>
<keyword evidence="3 8" id="KW-0819">tRNA processing</keyword>
<dbReference type="HAMAP" id="MF_00972">
    <property type="entry name" value="tRNA_aden_deaminase"/>
    <property type="match status" value="1"/>
</dbReference>
<keyword evidence="5 8" id="KW-0378">Hydrolase</keyword>
<dbReference type="AlphaFoldDB" id="A0A0A8UNN2"/>
<feature type="active site" description="Proton donor" evidence="8">
    <location>
        <position position="57"/>
    </location>
</feature>
<dbReference type="PROSITE" id="PS00903">
    <property type="entry name" value="CYT_DCMP_DEAMINASES_1"/>
    <property type="match status" value="1"/>
</dbReference>
<dbReference type="STRING" id="449.LHA_1437"/>
<dbReference type="PANTHER" id="PTHR11079">
    <property type="entry name" value="CYTOSINE DEAMINASE FAMILY MEMBER"/>
    <property type="match status" value="1"/>
</dbReference>
<evidence type="ECO:0000256" key="7">
    <source>
        <dbReference type="ARBA" id="ARBA00048045"/>
    </source>
</evidence>
<comment type="catalytic activity">
    <reaction evidence="7 8">
        <text>adenosine(34) in tRNA + H2O + H(+) = inosine(34) in tRNA + NH4(+)</text>
        <dbReference type="Rhea" id="RHEA:43168"/>
        <dbReference type="Rhea" id="RHEA-COMP:10373"/>
        <dbReference type="Rhea" id="RHEA-COMP:10374"/>
        <dbReference type="ChEBI" id="CHEBI:15377"/>
        <dbReference type="ChEBI" id="CHEBI:15378"/>
        <dbReference type="ChEBI" id="CHEBI:28938"/>
        <dbReference type="ChEBI" id="CHEBI:74411"/>
        <dbReference type="ChEBI" id="CHEBI:82852"/>
        <dbReference type="EC" id="3.5.4.33"/>
    </reaction>
</comment>
<evidence type="ECO:0000256" key="3">
    <source>
        <dbReference type="ARBA" id="ARBA00022694"/>
    </source>
</evidence>
<comment type="similarity">
    <text evidence="1">Belongs to the cytidine and deoxycytidylate deaminase family. ADAT2 subfamily.</text>
</comment>
<dbReference type="PANTHER" id="PTHR11079:SF202">
    <property type="entry name" value="TRNA-SPECIFIC ADENOSINE DEAMINASE"/>
    <property type="match status" value="1"/>
</dbReference>
<keyword evidence="11" id="KW-1185">Reference proteome</keyword>
<dbReference type="PROSITE" id="PS51747">
    <property type="entry name" value="CYT_DCMP_DEAMINASES_2"/>
    <property type="match status" value="1"/>
</dbReference>
<evidence type="ECO:0000259" key="9">
    <source>
        <dbReference type="PROSITE" id="PS51747"/>
    </source>
</evidence>
<evidence type="ECO:0000313" key="11">
    <source>
        <dbReference type="Proteomes" id="UP000032803"/>
    </source>
</evidence>
<accession>A0A0A8UNN2</accession>
<dbReference type="GO" id="GO:0002100">
    <property type="term" value="P:tRNA wobble adenosine to inosine editing"/>
    <property type="evidence" value="ECO:0007669"/>
    <property type="project" value="UniProtKB-UniRule"/>
</dbReference>
<organism evidence="10 11">
    <name type="scientific">Legionella hackeliae</name>
    <dbReference type="NCBI Taxonomy" id="449"/>
    <lineage>
        <taxon>Bacteria</taxon>
        <taxon>Pseudomonadati</taxon>
        <taxon>Pseudomonadota</taxon>
        <taxon>Gammaproteobacteria</taxon>
        <taxon>Legionellales</taxon>
        <taxon>Legionellaceae</taxon>
        <taxon>Legionella</taxon>
    </lineage>
</organism>
<dbReference type="CDD" id="cd01285">
    <property type="entry name" value="nucleoside_deaminase"/>
    <property type="match status" value="1"/>
</dbReference>
<dbReference type="InterPro" id="IPR016193">
    <property type="entry name" value="Cytidine_deaminase-like"/>
</dbReference>
<dbReference type="FunFam" id="3.40.140.10:FF:000005">
    <property type="entry name" value="tRNA-specific adenosine deaminase"/>
    <property type="match status" value="1"/>
</dbReference>
<protein>
    <recommendedName>
        <fullName evidence="8">tRNA-specific adenosine deaminase</fullName>
        <ecNumber evidence="8">3.5.4.33</ecNumber>
    </recommendedName>
</protein>
<evidence type="ECO:0000256" key="8">
    <source>
        <dbReference type="HAMAP-Rule" id="MF_00972"/>
    </source>
</evidence>
<evidence type="ECO:0000256" key="4">
    <source>
        <dbReference type="ARBA" id="ARBA00022723"/>
    </source>
</evidence>
<dbReference type="NCBIfam" id="NF008113">
    <property type="entry name" value="PRK10860.1"/>
    <property type="match status" value="1"/>
</dbReference>
<evidence type="ECO:0000256" key="5">
    <source>
        <dbReference type="ARBA" id="ARBA00022801"/>
    </source>
</evidence>
<dbReference type="GO" id="GO:0052717">
    <property type="term" value="F:tRNA-specific adenosine-34 deaminase activity"/>
    <property type="evidence" value="ECO:0007669"/>
    <property type="project" value="UniProtKB-UniRule"/>
</dbReference>
<dbReference type="RefSeq" id="WP_173425951.1">
    <property type="nucleotide sequence ID" value="NZ_LN681225.1"/>
</dbReference>
<dbReference type="EMBL" id="LN681225">
    <property type="protein sequence ID" value="CEK10480.1"/>
    <property type="molecule type" value="Genomic_DNA"/>
</dbReference>
<feature type="binding site" evidence="8">
    <location>
        <position position="88"/>
    </location>
    <ligand>
        <name>Zn(2+)</name>
        <dbReference type="ChEBI" id="CHEBI:29105"/>
        <note>catalytic</note>
    </ligand>
</feature>
<sequence>MGINDSFWMAEAYKLALKAKEQGEVPVGAVLIDDNNQPIGSGFNQVLQRNDPCAHAELIAIRNAAIQLHNYRLLNTTLYVTLEPCAMCAGALVHARIKRLVFAARDFKAGAAGSVYNLLQGYPLNHQVIIDEGIMLDDCVQLLTDFFKVKRD</sequence>
<comment type="function">
    <text evidence="8">Catalyzes the deamination of adenosine to inosine at the wobble position 34 of tRNA(Arg2).</text>
</comment>
<dbReference type="KEGG" id="lha:LHA_1437"/>
<feature type="binding site" evidence="8">
    <location>
        <position position="55"/>
    </location>
    <ligand>
        <name>Zn(2+)</name>
        <dbReference type="ChEBI" id="CHEBI:29105"/>
        <note>catalytic</note>
    </ligand>
</feature>
<gene>
    <name evidence="8 10" type="primary">tadA</name>
    <name evidence="10" type="ORF">LHA_1437</name>
</gene>
<evidence type="ECO:0000256" key="2">
    <source>
        <dbReference type="ARBA" id="ARBA00011738"/>
    </source>
</evidence>
<feature type="domain" description="CMP/dCMP-type deaminase" evidence="9">
    <location>
        <begin position="3"/>
        <end position="116"/>
    </location>
</feature>
<dbReference type="GO" id="GO:0008270">
    <property type="term" value="F:zinc ion binding"/>
    <property type="evidence" value="ECO:0007669"/>
    <property type="project" value="UniProtKB-UniRule"/>
</dbReference>
<dbReference type="InterPro" id="IPR016192">
    <property type="entry name" value="APOBEC/CMP_deaminase_Zn-bd"/>
</dbReference>
<dbReference type="EC" id="3.5.4.33" evidence="8"/>
<keyword evidence="6 8" id="KW-0862">Zinc</keyword>
<name>A0A0A8UNN2_LEGHA</name>
<dbReference type="InterPro" id="IPR028883">
    <property type="entry name" value="tRNA_aden_deaminase"/>
</dbReference>
<proteinExistence type="inferred from homology"/>
<dbReference type="Pfam" id="PF00383">
    <property type="entry name" value="dCMP_cyt_deam_1"/>
    <property type="match status" value="1"/>
</dbReference>
<dbReference type="SUPFAM" id="SSF53927">
    <property type="entry name" value="Cytidine deaminase-like"/>
    <property type="match status" value="1"/>
</dbReference>
<evidence type="ECO:0000313" key="10">
    <source>
        <dbReference type="EMBL" id="CEK10480.1"/>
    </source>
</evidence>
<reference evidence="11" key="1">
    <citation type="submission" date="2014-09" db="EMBL/GenBank/DDBJ databases">
        <authorList>
            <person name="Gomez-Valero L."/>
        </authorList>
    </citation>
    <scope>NUCLEOTIDE SEQUENCE [LARGE SCALE GENOMIC DNA]</scope>
    <source>
        <strain evidence="11">ATCC35250</strain>
    </source>
</reference>
<keyword evidence="4 8" id="KW-0479">Metal-binding</keyword>
<feature type="binding site" evidence="8">
    <location>
        <position position="85"/>
    </location>
    <ligand>
        <name>Zn(2+)</name>
        <dbReference type="ChEBI" id="CHEBI:29105"/>
        <note>catalytic</note>
    </ligand>
</feature>
<dbReference type="Proteomes" id="UP000032803">
    <property type="component" value="Chromosome I"/>
</dbReference>
<evidence type="ECO:0000256" key="1">
    <source>
        <dbReference type="ARBA" id="ARBA00010669"/>
    </source>
</evidence>
<dbReference type="Gene3D" id="3.40.140.10">
    <property type="entry name" value="Cytidine Deaminase, domain 2"/>
    <property type="match status" value="1"/>
</dbReference>
<evidence type="ECO:0000256" key="6">
    <source>
        <dbReference type="ARBA" id="ARBA00022833"/>
    </source>
</evidence>